<dbReference type="InParanoid" id="A0A165DNY8"/>
<keyword evidence="2" id="KW-1185">Reference proteome</keyword>
<proteinExistence type="predicted"/>
<evidence type="ECO:0000313" key="2">
    <source>
        <dbReference type="Proteomes" id="UP000076842"/>
    </source>
</evidence>
<organism evidence="1 2">
    <name type="scientific">Calocera cornea HHB12733</name>
    <dbReference type="NCBI Taxonomy" id="1353952"/>
    <lineage>
        <taxon>Eukaryota</taxon>
        <taxon>Fungi</taxon>
        <taxon>Dikarya</taxon>
        <taxon>Basidiomycota</taxon>
        <taxon>Agaricomycotina</taxon>
        <taxon>Dacrymycetes</taxon>
        <taxon>Dacrymycetales</taxon>
        <taxon>Dacrymycetaceae</taxon>
        <taxon>Calocera</taxon>
    </lineage>
</organism>
<dbReference type="EMBL" id="KV424043">
    <property type="protein sequence ID" value="KZT53215.1"/>
    <property type="molecule type" value="Genomic_DNA"/>
</dbReference>
<reference evidence="1 2" key="1">
    <citation type="journal article" date="2016" name="Mol. Biol. Evol.">
        <title>Comparative Genomics of Early-Diverging Mushroom-Forming Fungi Provides Insights into the Origins of Lignocellulose Decay Capabilities.</title>
        <authorList>
            <person name="Nagy L.G."/>
            <person name="Riley R."/>
            <person name="Tritt A."/>
            <person name="Adam C."/>
            <person name="Daum C."/>
            <person name="Floudas D."/>
            <person name="Sun H."/>
            <person name="Yadav J.S."/>
            <person name="Pangilinan J."/>
            <person name="Larsson K.H."/>
            <person name="Matsuura K."/>
            <person name="Barry K."/>
            <person name="Labutti K."/>
            <person name="Kuo R."/>
            <person name="Ohm R.A."/>
            <person name="Bhattacharya S.S."/>
            <person name="Shirouzu T."/>
            <person name="Yoshinaga Y."/>
            <person name="Martin F.M."/>
            <person name="Grigoriev I.V."/>
            <person name="Hibbett D.S."/>
        </authorList>
    </citation>
    <scope>NUCLEOTIDE SEQUENCE [LARGE SCALE GENOMIC DNA]</scope>
    <source>
        <strain evidence="1 2">HHB12733</strain>
    </source>
</reference>
<name>A0A165DNY8_9BASI</name>
<protein>
    <submittedName>
        <fullName evidence="1">Uncharacterized protein</fullName>
    </submittedName>
</protein>
<accession>A0A165DNY8</accession>
<evidence type="ECO:0000313" key="1">
    <source>
        <dbReference type="EMBL" id="KZT53215.1"/>
    </source>
</evidence>
<gene>
    <name evidence="1" type="ORF">CALCODRAFT_511572</name>
</gene>
<dbReference type="Proteomes" id="UP000076842">
    <property type="component" value="Unassembled WGS sequence"/>
</dbReference>
<sequence>MSLTSAVIPKKGTQVDASHLVKKVEAAYIWIQRSSKATGITFIMETTEEQGSLLFCEGHGTGRFFTRDCLEGDGWFSYATEDDLVGVECSFDAEVSWAGALTVNFYRTKSEESEKQLVGQYNKDHAGQLLFAHGVCTFTHVAPTSSPEDFGAESTPVLISVEQTDVPNFSEHLLSGVQFVQAKKCSAGPYLFTMTSESPLYDLIDISMDVTLIEGTLKHAIPGHSGTFSYNNVNELFDIKDSCFEATLVKGVITVTFYELLFKSGKIDWKARLGQVLAQFVGDYNGDLLNNKLDIRGECQFTDRVTALDCTITMDKGSSTVHFSLLTDRDGYHCKGDGQREGPACTGPIHVIEKGLTLFCLDWYNFTVSGGNDYSFKIERTTKAMHLVRFQETNEEATYTIGWMGIKDLRENWKVEGSCVWSNKIGRSVPGLAPDQGVKLCP</sequence>
<dbReference type="AlphaFoldDB" id="A0A165DNY8"/>